<dbReference type="GO" id="GO:0042575">
    <property type="term" value="C:DNA polymerase complex"/>
    <property type="evidence" value="ECO:0007669"/>
    <property type="project" value="UniProtKB-ARBA"/>
</dbReference>
<dbReference type="PANTHER" id="PTHR37984">
    <property type="entry name" value="PROTEIN CBG26694"/>
    <property type="match status" value="1"/>
</dbReference>
<accession>A0A3R7MLH9</accession>
<dbReference type="InterPro" id="IPR012337">
    <property type="entry name" value="RNaseH-like_sf"/>
</dbReference>
<dbReference type="SUPFAM" id="SSF56672">
    <property type="entry name" value="DNA/RNA polymerases"/>
    <property type="match status" value="1"/>
</dbReference>
<keyword evidence="5" id="KW-1185">Reference proteome</keyword>
<dbReference type="CDD" id="cd01647">
    <property type="entry name" value="RT_LTR"/>
    <property type="match status" value="1"/>
</dbReference>
<dbReference type="GO" id="GO:0003676">
    <property type="term" value="F:nucleic acid binding"/>
    <property type="evidence" value="ECO:0007669"/>
    <property type="project" value="InterPro"/>
</dbReference>
<dbReference type="InterPro" id="IPR000477">
    <property type="entry name" value="RT_dom"/>
</dbReference>
<dbReference type="InterPro" id="IPR043128">
    <property type="entry name" value="Rev_trsase/Diguanyl_cyclase"/>
</dbReference>
<dbReference type="EC" id="2.7.7.49" evidence="1"/>
<dbReference type="SUPFAM" id="SSF53098">
    <property type="entry name" value="Ribonuclease H-like"/>
    <property type="match status" value="1"/>
</dbReference>
<comment type="caution">
    <text evidence="4">The sequence shown here is derived from an EMBL/GenBank/DDBJ whole genome shotgun (WGS) entry which is preliminary data.</text>
</comment>
<proteinExistence type="predicted"/>
<evidence type="ECO:0000313" key="4">
    <source>
        <dbReference type="EMBL" id="ROT85965.1"/>
    </source>
</evidence>
<dbReference type="Proteomes" id="UP000283509">
    <property type="component" value="Unassembled WGS sequence"/>
</dbReference>
<sequence>MCAVTRLTYPTTTSFHLATQDTLQSQGKEAKLVVQREVIPSHLEDLVQRSIKHLTTAAPSQRQCAVEMAKAGIIERSNSPWCSPVVLVTKKDGSKRFCVDYRALNAVTVTDAYPLPRIDDTLDALSKGLWHFNVMPFGLCNAPGCFERLMEQVLEGLQWKVALVYLDDVLVFGNTFEEELEHLTEVLCRFKAANLKLSPKKCTLFHTEVPFLGHVVGRRSADGPIESVSSGELASAKDCCRAEKLLGTVYILQEICARLCHHSCTIASADKERSEFCVGRGMPSSLCSPEASSGRGTSIAIPGSQSSLHLRHRRQSGRCRCGLVSAQRWPGWLEAGKKRPQWEAVSPESPATKFLVDQWETLRLENGVLQRSWVDAATGKQQWLIVAPLSRREGLLKEVHNGKTSGHLGIKRTMEKLRRRVYWVGLRQDVQEWCRTCQVCAAKKGPAQKTRAPLQLYQAGAPMERMAVDIAGPFPCTERGNKYICVAMDYFSKWPEAGALPNHEAETVAEFLVTQVFTRLGSQVSYIQTRAGSLRVGSLGSVVVSLGSTRPAPHPCAQK</sequence>
<dbReference type="FunFam" id="1.10.340.70:FF:000001">
    <property type="entry name" value="Retrovirus-related Pol polyprotein from transposon gypsy-like Protein"/>
    <property type="match status" value="1"/>
</dbReference>
<name>A0A3R7MLH9_PENVA</name>
<feature type="domain" description="Integrase zinc-binding" evidence="3">
    <location>
        <begin position="388"/>
        <end position="444"/>
    </location>
</feature>
<dbReference type="InterPro" id="IPR041588">
    <property type="entry name" value="Integrase_H2C2"/>
</dbReference>
<evidence type="ECO:0000313" key="5">
    <source>
        <dbReference type="Proteomes" id="UP000283509"/>
    </source>
</evidence>
<evidence type="ECO:0000259" key="3">
    <source>
        <dbReference type="Pfam" id="PF17921"/>
    </source>
</evidence>
<dbReference type="AlphaFoldDB" id="A0A3R7MLH9"/>
<dbReference type="GO" id="GO:0003964">
    <property type="term" value="F:RNA-directed DNA polymerase activity"/>
    <property type="evidence" value="ECO:0007669"/>
    <property type="project" value="UniProtKB-EC"/>
</dbReference>
<dbReference type="Pfam" id="PF00078">
    <property type="entry name" value="RVT_1"/>
    <property type="match status" value="1"/>
</dbReference>
<dbReference type="Gene3D" id="3.30.70.270">
    <property type="match status" value="1"/>
</dbReference>
<dbReference type="InterPro" id="IPR036397">
    <property type="entry name" value="RNaseH_sf"/>
</dbReference>
<dbReference type="InterPro" id="IPR050951">
    <property type="entry name" value="Retrovirus_Pol_polyprotein"/>
</dbReference>
<reference evidence="4 5" key="1">
    <citation type="submission" date="2018-04" db="EMBL/GenBank/DDBJ databases">
        <authorList>
            <person name="Zhang X."/>
            <person name="Yuan J."/>
            <person name="Li F."/>
            <person name="Xiang J."/>
        </authorList>
    </citation>
    <scope>NUCLEOTIDE SEQUENCE [LARGE SCALE GENOMIC DNA]</scope>
    <source>
        <tissue evidence="4">Muscle</tissue>
    </source>
</reference>
<dbReference type="Pfam" id="PF17921">
    <property type="entry name" value="Integrase_H2C2"/>
    <property type="match status" value="1"/>
</dbReference>
<gene>
    <name evidence="4" type="ORF">C7M84_003226</name>
</gene>
<protein>
    <recommendedName>
        <fullName evidence="1">RNA-directed DNA polymerase</fullName>
        <ecNumber evidence="1">2.7.7.49</ecNumber>
    </recommendedName>
</protein>
<organism evidence="4 5">
    <name type="scientific">Penaeus vannamei</name>
    <name type="common">Whiteleg shrimp</name>
    <name type="synonym">Litopenaeus vannamei</name>
    <dbReference type="NCBI Taxonomy" id="6689"/>
    <lineage>
        <taxon>Eukaryota</taxon>
        <taxon>Metazoa</taxon>
        <taxon>Ecdysozoa</taxon>
        <taxon>Arthropoda</taxon>
        <taxon>Crustacea</taxon>
        <taxon>Multicrustacea</taxon>
        <taxon>Malacostraca</taxon>
        <taxon>Eumalacostraca</taxon>
        <taxon>Eucarida</taxon>
        <taxon>Decapoda</taxon>
        <taxon>Dendrobranchiata</taxon>
        <taxon>Penaeoidea</taxon>
        <taxon>Penaeidae</taxon>
        <taxon>Penaeus</taxon>
    </lineage>
</organism>
<dbReference type="Gene3D" id="3.30.420.10">
    <property type="entry name" value="Ribonuclease H-like superfamily/Ribonuclease H"/>
    <property type="match status" value="1"/>
</dbReference>
<reference evidence="4 5" key="2">
    <citation type="submission" date="2019-01" db="EMBL/GenBank/DDBJ databases">
        <title>The decoding of complex shrimp genome reveals the adaptation for benthos swimmer, frequently molting mechanism and breeding impact on genome.</title>
        <authorList>
            <person name="Sun Y."/>
            <person name="Gao Y."/>
            <person name="Yu Y."/>
        </authorList>
    </citation>
    <scope>NUCLEOTIDE SEQUENCE [LARGE SCALE GENOMIC DNA]</scope>
    <source>
        <tissue evidence="4">Muscle</tissue>
    </source>
</reference>
<dbReference type="STRING" id="6689.A0A3R7MLH9"/>
<evidence type="ECO:0000256" key="1">
    <source>
        <dbReference type="ARBA" id="ARBA00012493"/>
    </source>
</evidence>
<dbReference type="Gene3D" id="1.10.340.70">
    <property type="match status" value="1"/>
</dbReference>
<dbReference type="InterPro" id="IPR043502">
    <property type="entry name" value="DNA/RNA_pol_sf"/>
</dbReference>
<dbReference type="FunFam" id="3.30.70.270:FF:000003">
    <property type="entry name" value="Transposon Ty3-G Gag-Pol polyprotein"/>
    <property type="match status" value="1"/>
</dbReference>
<dbReference type="EMBL" id="QCYY01000144">
    <property type="protein sequence ID" value="ROT85965.1"/>
    <property type="molecule type" value="Genomic_DNA"/>
</dbReference>
<feature type="domain" description="Reverse transcriptase" evidence="2">
    <location>
        <begin position="129"/>
        <end position="215"/>
    </location>
</feature>
<evidence type="ECO:0000259" key="2">
    <source>
        <dbReference type="Pfam" id="PF00078"/>
    </source>
</evidence>
<dbReference type="PANTHER" id="PTHR37984:SF5">
    <property type="entry name" value="PROTEIN NYNRIN-LIKE"/>
    <property type="match status" value="1"/>
</dbReference>